<keyword evidence="3" id="KW-1185">Reference proteome</keyword>
<evidence type="ECO:0000313" key="2">
    <source>
        <dbReference type="EMBL" id="KAK7241040.1"/>
    </source>
</evidence>
<name>A0ABR1FXT0_AURAN</name>
<accession>A0ABR1FXT0</accession>
<gene>
    <name evidence="2" type="ORF">SO694_00054278</name>
</gene>
<feature type="region of interest" description="Disordered" evidence="1">
    <location>
        <begin position="1"/>
        <end position="23"/>
    </location>
</feature>
<reference evidence="2 3" key="1">
    <citation type="submission" date="2024-03" db="EMBL/GenBank/DDBJ databases">
        <title>Aureococcus anophagefferens CCMP1851 and Kratosvirus quantuckense: Draft genome of a second virus-susceptible host strain in the model system.</title>
        <authorList>
            <person name="Chase E."/>
            <person name="Truchon A.R."/>
            <person name="Schepens W."/>
            <person name="Wilhelm S.W."/>
        </authorList>
    </citation>
    <scope>NUCLEOTIDE SEQUENCE [LARGE SCALE GENOMIC DNA]</scope>
    <source>
        <strain evidence="2 3">CCMP1851</strain>
    </source>
</reference>
<dbReference type="Proteomes" id="UP001363151">
    <property type="component" value="Unassembled WGS sequence"/>
</dbReference>
<evidence type="ECO:0000313" key="3">
    <source>
        <dbReference type="Proteomes" id="UP001363151"/>
    </source>
</evidence>
<feature type="compositionally biased region" description="Low complexity" evidence="1">
    <location>
        <begin position="7"/>
        <end position="17"/>
    </location>
</feature>
<organism evidence="2 3">
    <name type="scientific">Aureococcus anophagefferens</name>
    <name type="common">Harmful bloom alga</name>
    <dbReference type="NCBI Taxonomy" id="44056"/>
    <lineage>
        <taxon>Eukaryota</taxon>
        <taxon>Sar</taxon>
        <taxon>Stramenopiles</taxon>
        <taxon>Ochrophyta</taxon>
        <taxon>Pelagophyceae</taxon>
        <taxon>Pelagomonadales</taxon>
        <taxon>Pelagomonadaceae</taxon>
        <taxon>Aureococcus</taxon>
    </lineage>
</organism>
<feature type="region of interest" description="Disordered" evidence="1">
    <location>
        <begin position="497"/>
        <end position="538"/>
    </location>
</feature>
<evidence type="ECO:0008006" key="4">
    <source>
        <dbReference type="Google" id="ProtNLM"/>
    </source>
</evidence>
<comment type="caution">
    <text evidence="2">The sequence shown here is derived from an EMBL/GenBank/DDBJ whole genome shotgun (WGS) entry which is preliminary data.</text>
</comment>
<proteinExistence type="predicted"/>
<dbReference type="EMBL" id="JBBJCI010000207">
    <property type="protein sequence ID" value="KAK7241040.1"/>
    <property type="molecule type" value="Genomic_DNA"/>
</dbReference>
<evidence type="ECO:0000256" key="1">
    <source>
        <dbReference type="SAM" id="MobiDB-lite"/>
    </source>
</evidence>
<protein>
    <recommendedName>
        <fullName evidence="4">Right handed beta helix domain-containing protein</fullName>
    </recommendedName>
</protein>
<sequence>MASAIESANPEAPAADDANGDDAFSFDDDEDAALAAVVDDLAMEPDEHRVPTVAELEKRFGAEFVANLRSPDELIAEAVLRNAGGAPDEALACAAAAVRTHDLSRRRGRAVRFACHDRRLGVQMMAVFLRVKAPASSARWELLARVKSGLGGRAVRVVVEDVVIKDCGGRGLTSTVRFDPFVRRGANDIQADPNRRGLPAGLRALLGGVPGDGPTSTASDYDGLKAILDAEACADVTISGRVVVRATASSTGAGLLVRSGCGAVLPGATGFETIDGAGRHRALRAVGDLTLRRLRVVDSVVTQPEPGEDEPRAARSADGDVRAWHCEFRNCSAGTYTNTNGMVFWEWWTVTRGLGGAIFAVAHVAVGFTNFTGCRADDGRRRDPQDDYEDDILSGGAIHSSGCSVKLANVRAARNAAANDGGFLDWAPYTCAPGQDKARPFATVADAVFEDHAASGGGQNGNGGVLRFVGPAYYWQRGVVGLRRRAQRVERVRDVRGPGDQIRGNAAPRGGGGAAFYDVRDTREPRLPPGTRGNDALYGPRLATGATALGFVRSAYREASGVVFNASVEARVLDLYGSVVATSDGESVLLDVEGAELTGDSKGFTVAGRAVFRGVTLTRAPNASLTLRAEVVGAAPRLEAAAAVVLRACVAGAVRRDERAERHLHLPRLRGGLRELRALRVVRRVPEARDLRRRAAPRAGPGYWRSRR</sequence>